<dbReference type="Proteomes" id="UP001471651">
    <property type="component" value="Unassembled WGS sequence"/>
</dbReference>
<feature type="transmembrane region" description="Helical" evidence="1">
    <location>
        <begin position="160"/>
        <end position="180"/>
    </location>
</feature>
<feature type="transmembrane region" description="Helical" evidence="1">
    <location>
        <begin position="217"/>
        <end position="235"/>
    </location>
</feature>
<keyword evidence="3" id="KW-1185">Reference proteome</keyword>
<evidence type="ECO:0008006" key="4">
    <source>
        <dbReference type="Google" id="ProtNLM"/>
    </source>
</evidence>
<feature type="transmembrane region" description="Helical" evidence="1">
    <location>
        <begin position="71"/>
        <end position="89"/>
    </location>
</feature>
<gene>
    <name evidence="2" type="ORF">ABKW32_01275</name>
</gene>
<name>A0ABV0KVL0_9GAMM</name>
<feature type="transmembrane region" description="Helical" evidence="1">
    <location>
        <begin position="186"/>
        <end position="205"/>
    </location>
</feature>
<proteinExistence type="predicted"/>
<keyword evidence="1" id="KW-0472">Membrane</keyword>
<feature type="transmembrane region" description="Helical" evidence="1">
    <location>
        <begin position="96"/>
        <end position="115"/>
    </location>
</feature>
<protein>
    <recommendedName>
        <fullName evidence="4">Transporter</fullName>
    </recommendedName>
</protein>
<feature type="transmembrane region" description="Helical" evidence="1">
    <location>
        <begin position="121"/>
        <end position="140"/>
    </location>
</feature>
<feature type="transmembrane region" description="Helical" evidence="1">
    <location>
        <begin position="241"/>
        <end position="259"/>
    </location>
</feature>
<keyword evidence="1" id="KW-1133">Transmembrane helix</keyword>
<evidence type="ECO:0000313" key="3">
    <source>
        <dbReference type="Proteomes" id="UP001471651"/>
    </source>
</evidence>
<dbReference type="RefSeq" id="WP_348575878.1">
    <property type="nucleotide sequence ID" value="NZ_JBDYKN010000001.1"/>
</dbReference>
<reference evidence="2 3" key="1">
    <citation type="submission" date="2024-05" db="EMBL/GenBank/DDBJ databases">
        <authorList>
            <person name="Busch G.E."/>
            <person name="Sharma I."/>
        </authorList>
    </citation>
    <scope>NUCLEOTIDE SEQUENCE [LARGE SCALE GENOMIC DNA]</scope>
    <source>
        <strain evidence="2 3">23GB23</strain>
    </source>
</reference>
<evidence type="ECO:0000256" key="1">
    <source>
        <dbReference type="SAM" id="Phobius"/>
    </source>
</evidence>
<accession>A0ABV0KVL0</accession>
<feature type="transmembrane region" description="Helical" evidence="1">
    <location>
        <begin position="40"/>
        <end position="59"/>
    </location>
</feature>
<feature type="transmembrane region" description="Helical" evidence="1">
    <location>
        <begin position="268"/>
        <end position="290"/>
    </location>
</feature>
<organism evidence="2 3">
    <name type="scientific">Marinomonas primoryensis</name>
    <dbReference type="NCBI Taxonomy" id="178399"/>
    <lineage>
        <taxon>Bacteria</taxon>
        <taxon>Pseudomonadati</taxon>
        <taxon>Pseudomonadota</taxon>
        <taxon>Gammaproteobacteria</taxon>
        <taxon>Oceanospirillales</taxon>
        <taxon>Oceanospirillaceae</taxon>
        <taxon>Marinomonas</taxon>
    </lineage>
</organism>
<evidence type="ECO:0000313" key="2">
    <source>
        <dbReference type="EMBL" id="MEP7728061.1"/>
    </source>
</evidence>
<comment type="caution">
    <text evidence="2">The sequence shown here is derived from an EMBL/GenBank/DDBJ whole genome shotgun (WGS) entry which is preliminary data.</text>
</comment>
<dbReference type="EMBL" id="JBDYKN010000001">
    <property type="protein sequence ID" value="MEP7728061.1"/>
    <property type="molecule type" value="Genomic_DNA"/>
</dbReference>
<feature type="transmembrane region" description="Helical" evidence="1">
    <location>
        <begin position="12"/>
        <end position="35"/>
    </location>
</feature>
<keyword evidence="1" id="KW-0812">Transmembrane</keyword>
<sequence>MYENASNATILMLLHTAVYPFLAALIVSVVAVRWLHASPYLGYLGYLAGFIVGLSLIHSGLSFPPSQAIDYYNITALAGIASVLCLTMMKQSTLRNIINSVLFALSFYLLLNPVLQHSGLIASLSWAVGSAIVVLLYQVLSEKIQGSIQQQVRSKHNLNLPPLLLLIGLIIVAGSAAPVISIGGSLLIGQLLGAFGAAVFGYIIISFLTRTLQNHTSIPALLILGGLITQSHVLADIPLGVMLMLAASSFVTPISILLSPKMNSKQSIVIIAIQIIISGLISGLSLWLVWPASSLY</sequence>